<dbReference type="STRING" id="383372.Rcas_1249"/>
<evidence type="ECO:0000313" key="3">
    <source>
        <dbReference type="Proteomes" id="UP000000263"/>
    </source>
</evidence>
<name>A7NIP3_ROSCS</name>
<feature type="region of interest" description="Disordered" evidence="1">
    <location>
        <begin position="58"/>
        <end position="89"/>
    </location>
</feature>
<evidence type="ECO:0000313" key="2">
    <source>
        <dbReference type="EMBL" id="ABU57346.1"/>
    </source>
</evidence>
<evidence type="ECO:0008006" key="4">
    <source>
        <dbReference type="Google" id="ProtNLM"/>
    </source>
</evidence>
<dbReference type="HOGENOM" id="CLU_2452710_0_0_0"/>
<keyword evidence="3" id="KW-1185">Reference proteome</keyword>
<dbReference type="InterPro" id="IPR036249">
    <property type="entry name" value="Thioredoxin-like_sf"/>
</dbReference>
<dbReference type="SUPFAM" id="SSF52833">
    <property type="entry name" value="Thioredoxin-like"/>
    <property type="match status" value="1"/>
</dbReference>
<proteinExistence type="predicted"/>
<dbReference type="KEGG" id="rca:Rcas_1249"/>
<accession>A7NIP3</accession>
<sequence length="89" mass="9678">MLFYAPCCEHCHTAITEHLPPAQQRFGDQLQIVMINVDQPQGRRSTVPTRSQCCAANAATHEPGEATNNSGGVGRDPFCPSTQEHRSTA</sequence>
<dbReference type="AlphaFoldDB" id="A7NIP3"/>
<organism evidence="2 3">
    <name type="scientific">Roseiflexus castenholzii (strain DSM 13941 / HLO8)</name>
    <dbReference type="NCBI Taxonomy" id="383372"/>
    <lineage>
        <taxon>Bacteria</taxon>
        <taxon>Bacillati</taxon>
        <taxon>Chloroflexota</taxon>
        <taxon>Chloroflexia</taxon>
        <taxon>Chloroflexales</taxon>
        <taxon>Roseiflexineae</taxon>
        <taxon>Roseiflexaceae</taxon>
        <taxon>Roseiflexus</taxon>
    </lineage>
</organism>
<dbReference type="Proteomes" id="UP000000263">
    <property type="component" value="Chromosome"/>
</dbReference>
<dbReference type="eggNOG" id="COG1651">
    <property type="taxonomic scope" value="Bacteria"/>
</dbReference>
<reference evidence="2 3" key="1">
    <citation type="submission" date="2007-08" db="EMBL/GenBank/DDBJ databases">
        <title>Complete sequence of Roseiflexus castenholzii DSM 13941.</title>
        <authorList>
            <consortium name="US DOE Joint Genome Institute"/>
            <person name="Copeland A."/>
            <person name="Lucas S."/>
            <person name="Lapidus A."/>
            <person name="Barry K."/>
            <person name="Glavina del Rio T."/>
            <person name="Dalin E."/>
            <person name="Tice H."/>
            <person name="Pitluck S."/>
            <person name="Thompson L.S."/>
            <person name="Brettin T."/>
            <person name="Bruce D."/>
            <person name="Detter J.C."/>
            <person name="Han C."/>
            <person name="Tapia R."/>
            <person name="Schmutz J."/>
            <person name="Larimer F."/>
            <person name="Land M."/>
            <person name="Hauser L."/>
            <person name="Kyrpides N."/>
            <person name="Mikhailova N."/>
            <person name="Bryant D.A."/>
            <person name="Hanada S."/>
            <person name="Tsukatani Y."/>
            <person name="Richardson P."/>
        </authorList>
    </citation>
    <scope>NUCLEOTIDE SEQUENCE [LARGE SCALE GENOMIC DNA]</scope>
    <source>
        <strain evidence="3">DSM 13941 / HLO8</strain>
    </source>
</reference>
<protein>
    <recommendedName>
        <fullName evidence="4">Thioredoxin domain-containing protein</fullName>
    </recommendedName>
</protein>
<dbReference type="EMBL" id="CP000804">
    <property type="protein sequence ID" value="ABU57346.1"/>
    <property type="molecule type" value="Genomic_DNA"/>
</dbReference>
<gene>
    <name evidence="2" type="ordered locus">Rcas_1249</name>
</gene>
<evidence type="ECO:0000256" key="1">
    <source>
        <dbReference type="SAM" id="MobiDB-lite"/>
    </source>
</evidence>